<evidence type="ECO:0000313" key="7">
    <source>
        <dbReference type="EMBL" id="KAK9729998.1"/>
    </source>
</evidence>
<dbReference type="Gene3D" id="1.20.1070.10">
    <property type="entry name" value="Rhodopsin 7-helix transmembrane proteins"/>
    <property type="match status" value="1"/>
</dbReference>
<dbReference type="InterPro" id="IPR050332">
    <property type="entry name" value="GPCR_2"/>
</dbReference>
<dbReference type="InterPro" id="IPR002001">
    <property type="entry name" value="GPCR_2_diuretic_rcpt"/>
</dbReference>
<keyword evidence="7" id="KW-0675">Receptor</keyword>
<dbReference type="AlphaFoldDB" id="A0AAW1L796"/>
<evidence type="ECO:0000256" key="1">
    <source>
        <dbReference type="ARBA" id="ARBA00004141"/>
    </source>
</evidence>
<dbReference type="Proteomes" id="UP001458880">
    <property type="component" value="Unassembled WGS sequence"/>
</dbReference>
<evidence type="ECO:0000256" key="3">
    <source>
        <dbReference type="ARBA" id="ARBA00022989"/>
    </source>
</evidence>
<dbReference type="Pfam" id="PF00002">
    <property type="entry name" value="7tm_2"/>
    <property type="match status" value="1"/>
</dbReference>
<feature type="transmembrane region" description="Helical" evidence="5">
    <location>
        <begin position="71"/>
        <end position="92"/>
    </location>
</feature>
<comment type="caution">
    <text evidence="7">The sequence shown here is derived from an EMBL/GenBank/DDBJ whole genome shotgun (WGS) entry which is preliminary data.</text>
</comment>
<keyword evidence="8" id="KW-1185">Reference proteome</keyword>
<dbReference type="PRINTS" id="PR00249">
    <property type="entry name" value="GPCRSECRETIN"/>
</dbReference>
<keyword evidence="4 5" id="KW-0472">Membrane</keyword>
<accession>A0AAW1L796</accession>
<dbReference type="PANTHER" id="PTHR45620">
    <property type="entry name" value="PDF RECEPTOR-LIKE PROTEIN-RELATED"/>
    <property type="match status" value="1"/>
</dbReference>
<evidence type="ECO:0000256" key="2">
    <source>
        <dbReference type="ARBA" id="ARBA00022692"/>
    </source>
</evidence>
<dbReference type="PANTHER" id="PTHR45620:SF15">
    <property type="entry name" value="DIURETIC HORMONE 44 RECEPTOR 1-RELATED"/>
    <property type="match status" value="1"/>
</dbReference>
<evidence type="ECO:0000256" key="5">
    <source>
        <dbReference type="SAM" id="Phobius"/>
    </source>
</evidence>
<dbReference type="EMBL" id="JASPKY010000154">
    <property type="protein sequence ID" value="KAK9729998.1"/>
    <property type="molecule type" value="Genomic_DNA"/>
</dbReference>
<organism evidence="7 8">
    <name type="scientific">Popillia japonica</name>
    <name type="common">Japanese beetle</name>
    <dbReference type="NCBI Taxonomy" id="7064"/>
    <lineage>
        <taxon>Eukaryota</taxon>
        <taxon>Metazoa</taxon>
        <taxon>Ecdysozoa</taxon>
        <taxon>Arthropoda</taxon>
        <taxon>Hexapoda</taxon>
        <taxon>Insecta</taxon>
        <taxon>Pterygota</taxon>
        <taxon>Neoptera</taxon>
        <taxon>Endopterygota</taxon>
        <taxon>Coleoptera</taxon>
        <taxon>Polyphaga</taxon>
        <taxon>Scarabaeiformia</taxon>
        <taxon>Scarabaeidae</taxon>
        <taxon>Rutelinae</taxon>
        <taxon>Popillia</taxon>
    </lineage>
</organism>
<dbReference type="InterPro" id="IPR017981">
    <property type="entry name" value="GPCR_2-like_7TM"/>
</dbReference>
<proteinExistence type="predicted"/>
<dbReference type="GO" id="GO:0008528">
    <property type="term" value="F:G protein-coupled peptide receptor activity"/>
    <property type="evidence" value="ECO:0007669"/>
    <property type="project" value="TreeGrafter"/>
</dbReference>
<dbReference type="GO" id="GO:0008036">
    <property type="term" value="F:diuretic hormone receptor activity"/>
    <property type="evidence" value="ECO:0007669"/>
    <property type="project" value="InterPro"/>
</dbReference>
<name>A0AAW1L796_POPJA</name>
<dbReference type="PROSITE" id="PS50261">
    <property type="entry name" value="G_PROTEIN_RECEP_F2_4"/>
    <property type="match status" value="1"/>
</dbReference>
<evidence type="ECO:0000313" key="8">
    <source>
        <dbReference type="Proteomes" id="UP001458880"/>
    </source>
</evidence>
<feature type="transmembrane region" description="Helical" evidence="5">
    <location>
        <begin position="12"/>
        <end position="40"/>
    </location>
</feature>
<dbReference type="GO" id="GO:0005886">
    <property type="term" value="C:plasma membrane"/>
    <property type="evidence" value="ECO:0007669"/>
    <property type="project" value="TreeGrafter"/>
</dbReference>
<dbReference type="PRINTS" id="PR01127">
    <property type="entry name" value="DIUHORMONER"/>
</dbReference>
<dbReference type="GO" id="GO:0007166">
    <property type="term" value="P:cell surface receptor signaling pathway"/>
    <property type="evidence" value="ECO:0007669"/>
    <property type="project" value="InterPro"/>
</dbReference>
<keyword evidence="2 5" id="KW-0812">Transmembrane</keyword>
<sequence length="314" mass="35628">MNLMISYILADFVWILTYSVQVSMPTSKISCVLLILLLHYLHLTNFFWMFVEGLYLYILVVKTFTGENIKLRIYAIIGWGGPVLFVLLWGIAKSFTGTTDDQQASGIRNCPWRPHALDWIYQVPAIIVLIANLMFLLIIMWVLITKLRSATNVETQQYRKAAKALLVLIPLLGVTYILVIVGPTHGISRSIYECVRAVLLSTQGFSVALFYCFLNAEDPVERVIVAETGHLDLEIVYDYQAASSRRGNRLVPLELLLLWSPFRSVKAALNSLAVLFYPPAITAEKECHERIEELQWRLFSKKTAVVRSTKALVA</sequence>
<keyword evidence="3 5" id="KW-1133">Transmembrane helix</keyword>
<reference evidence="7 8" key="1">
    <citation type="journal article" date="2024" name="BMC Genomics">
        <title>De novo assembly and annotation of Popillia japonica's genome with initial clues to its potential as an invasive pest.</title>
        <authorList>
            <person name="Cucini C."/>
            <person name="Boschi S."/>
            <person name="Funari R."/>
            <person name="Cardaioli E."/>
            <person name="Iannotti N."/>
            <person name="Marturano G."/>
            <person name="Paoli F."/>
            <person name="Bruttini M."/>
            <person name="Carapelli A."/>
            <person name="Frati F."/>
            <person name="Nardi F."/>
        </authorList>
    </citation>
    <scope>NUCLEOTIDE SEQUENCE [LARGE SCALE GENOMIC DNA]</scope>
    <source>
        <strain evidence="7">DMR45628</strain>
    </source>
</reference>
<protein>
    <submittedName>
        <fullName evidence="7">7 transmembrane receptor (Secretin family)</fullName>
    </submittedName>
</protein>
<feature type="domain" description="G-protein coupled receptors family 2 profile 2" evidence="6">
    <location>
        <begin position="1"/>
        <end position="215"/>
    </location>
</feature>
<feature type="transmembrane region" description="Helical" evidence="5">
    <location>
        <begin position="46"/>
        <end position="64"/>
    </location>
</feature>
<evidence type="ECO:0000259" key="6">
    <source>
        <dbReference type="PROSITE" id="PS50261"/>
    </source>
</evidence>
<comment type="subcellular location">
    <subcellularLocation>
        <location evidence="1">Membrane</location>
        <topology evidence="1">Multi-pass membrane protein</topology>
    </subcellularLocation>
</comment>
<gene>
    <name evidence="7" type="ORF">QE152_g15575</name>
</gene>
<dbReference type="GO" id="GO:0017046">
    <property type="term" value="F:peptide hormone binding"/>
    <property type="evidence" value="ECO:0007669"/>
    <property type="project" value="TreeGrafter"/>
</dbReference>
<feature type="transmembrane region" description="Helical" evidence="5">
    <location>
        <begin position="164"/>
        <end position="183"/>
    </location>
</feature>
<dbReference type="InterPro" id="IPR000832">
    <property type="entry name" value="GPCR_2_secretin-like"/>
</dbReference>
<feature type="transmembrane region" description="Helical" evidence="5">
    <location>
        <begin position="119"/>
        <end position="144"/>
    </location>
</feature>
<evidence type="ECO:0000256" key="4">
    <source>
        <dbReference type="ARBA" id="ARBA00023136"/>
    </source>
</evidence>
<dbReference type="GO" id="GO:0007188">
    <property type="term" value="P:adenylate cyclase-modulating G protein-coupled receptor signaling pathway"/>
    <property type="evidence" value="ECO:0007669"/>
    <property type="project" value="TreeGrafter"/>
</dbReference>